<evidence type="ECO:0000259" key="3">
    <source>
        <dbReference type="Pfam" id="PF16344"/>
    </source>
</evidence>
<evidence type="ECO:0000259" key="2">
    <source>
        <dbReference type="Pfam" id="PF04773"/>
    </source>
</evidence>
<comment type="caution">
    <text evidence="4">The sequence shown here is derived from an EMBL/GenBank/DDBJ whole genome shotgun (WGS) entry which is preliminary data.</text>
</comment>
<dbReference type="Gene3D" id="3.55.50.30">
    <property type="match status" value="1"/>
</dbReference>
<keyword evidence="1" id="KW-0472">Membrane</keyword>
<accession>A0A2T8HN06</accession>
<protein>
    <recommendedName>
        <fullName evidence="6">FecR family protein</fullName>
    </recommendedName>
</protein>
<dbReference type="GO" id="GO:0016989">
    <property type="term" value="F:sigma factor antagonist activity"/>
    <property type="evidence" value="ECO:0007669"/>
    <property type="project" value="TreeGrafter"/>
</dbReference>
<name>A0A2T8HN06_9SPHI</name>
<feature type="transmembrane region" description="Helical" evidence="1">
    <location>
        <begin position="79"/>
        <end position="99"/>
    </location>
</feature>
<dbReference type="RefSeq" id="WP_116774649.1">
    <property type="nucleotide sequence ID" value="NZ_QDKG01000001.1"/>
</dbReference>
<dbReference type="OrthoDB" id="697922at2"/>
<dbReference type="InterPro" id="IPR006860">
    <property type="entry name" value="FecR"/>
</dbReference>
<evidence type="ECO:0000256" key="1">
    <source>
        <dbReference type="SAM" id="Phobius"/>
    </source>
</evidence>
<feature type="domain" description="Protein FecR C-terminal" evidence="3">
    <location>
        <begin position="308"/>
        <end position="375"/>
    </location>
</feature>
<dbReference type="InterPro" id="IPR032508">
    <property type="entry name" value="FecR_C"/>
</dbReference>
<dbReference type="PANTHER" id="PTHR30273">
    <property type="entry name" value="PERIPLASMIC SIGNAL SENSOR AND SIGMA FACTOR ACTIVATOR FECR-RELATED"/>
    <property type="match status" value="1"/>
</dbReference>
<dbReference type="PANTHER" id="PTHR30273:SF2">
    <property type="entry name" value="PROTEIN FECR"/>
    <property type="match status" value="1"/>
</dbReference>
<keyword evidence="5" id="KW-1185">Reference proteome</keyword>
<dbReference type="PIRSF" id="PIRSF018266">
    <property type="entry name" value="FecR"/>
    <property type="match status" value="1"/>
</dbReference>
<dbReference type="Pfam" id="PF04773">
    <property type="entry name" value="FecR"/>
    <property type="match status" value="1"/>
</dbReference>
<sequence length="379" mass="43063">MFRNRDLVKIFLLSIFSRYKRGKATRAEQKLVEKFFDQVEAKAHNRPTSDLSKIKSQMKKEIDRQLAGKQTVKYPFRRIFMPAAAILLIFLTFSTMVNWRGWFDDHSFAAGKKTQNGPTLTVGNLQYANLLDSVPKEARYLALNEEKVLDLSAMQSAHAEDSLIITNPTKTAFAVLLSDGTIARLASGARIAYQWNEASPVRKLRMEGKVSFDVAKMERLGRNIPFFVETAIQQVAVLGTVFTVDANSRAEHSVHLHEGSVRLSHHTSHDQVLLRPGQTGFVAADNPRIYVASAGANKQKLMAWRKQQFYFDDQPLRDVMTELSEWYGKDIVVQKSVQNLPITGIISRYKQLEDILDIIQMTNTITYYEKKGVIYVGLK</sequence>
<organism evidence="4 5">
    <name type="scientific">Sphingobacterium corticibacter</name>
    <dbReference type="NCBI Taxonomy" id="2171749"/>
    <lineage>
        <taxon>Bacteria</taxon>
        <taxon>Pseudomonadati</taxon>
        <taxon>Bacteroidota</taxon>
        <taxon>Sphingobacteriia</taxon>
        <taxon>Sphingobacteriales</taxon>
        <taxon>Sphingobacteriaceae</taxon>
        <taxon>Sphingobacterium</taxon>
    </lineage>
</organism>
<keyword evidence="1" id="KW-0812">Transmembrane</keyword>
<dbReference type="InterPro" id="IPR012373">
    <property type="entry name" value="Ferrdict_sens_TM"/>
</dbReference>
<evidence type="ECO:0008006" key="6">
    <source>
        <dbReference type="Google" id="ProtNLM"/>
    </source>
</evidence>
<reference evidence="4 5" key="1">
    <citation type="submission" date="2018-04" db="EMBL/GenBank/DDBJ databases">
        <title>Sphingobacterium cortibacter sp. nov.</title>
        <authorList>
            <person name="Li Y."/>
        </authorList>
    </citation>
    <scope>NUCLEOTIDE SEQUENCE [LARGE SCALE GENOMIC DNA]</scope>
    <source>
        <strain evidence="4 5">2c-3</strain>
    </source>
</reference>
<dbReference type="Gene3D" id="2.60.120.1440">
    <property type="match status" value="1"/>
</dbReference>
<dbReference type="Proteomes" id="UP000245627">
    <property type="component" value="Unassembled WGS sequence"/>
</dbReference>
<dbReference type="AlphaFoldDB" id="A0A2T8HN06"/>
<gene>
    <name evidence="4" type="ORF">DC487_04085</name>
</gene>
<evidence type="ECO:0000313" key="5">
    <source>
        <dbReference type="Proteomes" id="UP000245627"/>
    </source>
</evidence>
<feature type="domain" description="FecR protein" evidence="2">
    <location>
        <begin position="171"/>
        <end position="262"/>
    </location>
</feature>
<proteinExistence type="predicted"/>
<dbReference type="Pfam" id="PF16344">
    <property type="entry name" value="FecR_C"/>
    <property type="match status" value="1"/>
</dbReference>
<evidence type="ECO:0000313" key="4">
    <source>
        <dbReference type="EMBL" id="PVH26790.1"/>
    </source>
</evidence>
<dbReference type="EMBL" id="QDKG01000001">
    <property type="protein sequence ID" value="PVH26790.1"/>
    <property type="molecule type" value="Genomic_DNA"/>
</dbReference>
<keyword evidence="1" id="KW-1133">Transmembrane helix</keyword>